<accession>K0R4I2</accession>
<dbReference type="InterPro" id="IPR051553">
    <property type="entry name" value="Ran_GTPase-activating"/>
</dbReference>
<dbReference type="PROSITE" id="PS00626">
    <property type="entry name" value="RCC1_2"/>
    <property type="match status" value="1"/>
</dbReference>
<evidence type="ECO:0000313" key="6">
    <source>
        <dbReference type="EMBL" id="EJK48018.1"/>
    </source>
</evidence>
<evidence type="ECO:0000256" key="1">
    <source>
        <dbReference type="ARBA" id="ARBA00022658"/>
    </source>
</evidence>
<keyword evidence="1" id="KW-0344">Guanine-nucleotide releasing factor</keyword>
<dbReference type="Proteomes" id="UP000266841">
    <property type="component" value="Unassembled WGS sequence"/>
</dbReference>
<dbReference type="PANTHER" id="PTHR45982">
    <property type="entry name" value="REGULATOR OF CHROMOSOME CONDENSATION"/>
    <property type="match status" value="1"/>
</dbReference>
<evidence type="ECO:0000313" key="7">
    <source>
        <dbReference type="Proteomes" id="UP000266841"/>
    </source>
</evidence>
<dbReference type="Pfam" id="PF25390">
    <property type="entry name" value="WD40_RLD"/>
    <property type="match status" value="1"/>
</dbReference>
<feature type="region of interest" description="Disordered" evidence="4">
    <location>
        <begin position="482"/>
        <end position="531"/>
    </location>
</feature>
<dbReference type="SUPFAM" id="SSF50985">
    <property type="entry name" value="RCC1/BLIP-II"/>
    <property type="match status" value="3"/>
</dbReference>
<feature type="region of interest" description="Disordered" evidence="4">
    <location>
        <begin position="1"/>
        <end position="56"/>
    </location>
</feature>
<dbReference type="InterPro" id="IPR000408">
    <property type="entry name" value="Reg_chr_condens"/>
</dbReference>
<organism evidence="6 7">
    <name type="scientific">Thalassiosira oceanica</name>
    <name type="common">Marine diatom</name>
    <dbReference type="NCBI Taxonomy" id="159749"/>
    <lineage>
        <taxon>Eukaryota</taxon>
        <taxon>Sar</taxon>
        <taxon>Stramenopiles</taxon>
        <taxon>Ochrophyta</taxon>
        <taxon>Bacillariophyta</taxon>
        <taxon>Coscinodiscophyceae</taxon>
        <taxon>Thalassiosirophycidae</taxon>
        <taxon>Thalassiosirales</taxon>
        <taxon>Thalassiosiraceae</taxon>
        <taxon>Thalassiosira</taxon>
    </lineage>
</organism>
<proteinExistence type="predicted"/>
<keyword evidence="7" id="KW-1185">Reference proteome</keyword>
<dbReference type="InterPro" id="IPR058923">
    <property type="entry name" value="RCC1-like_dom"/>
</dbReference>
<reference evidence="6 7" key="1">
    <citation type="journal article" date="2012" name="Genome Biol.">
        <title>Genome and low-iron response of an oceanic diatom adapted to chronic iron limitation.</title>
        <authorList>
            <person name="Lommer M."/>
            <person name="Specht M."/>
            <person name="Roy A.S."/>
            <person name="Kraemer L."/>
            <person name="Andreson R."/>
            <person name="Gutowska M.A."/>
            <person name="Wolf J."/>
            <person name="Bergner S.V."/>
            <person name="Schilhabel M.B."/>
            <person name="Klostermeier U.C."/>
            <person name="Beiko R.G."/>
            <person name="Rosenstiel P."/>
            <person name="Hippler M."/>
            <person name="Laroche J."/>
        </authorList>
    </citation>
    <scope>NUCLEOTIDE SEQUENCE [LARGE SCALE GENOMIC DNA]</scope>
    <source>
        <strain evidence="6 7">CCMP1005</strain>
    </source>
</reference>
<feature type="repeat" description="RCC1" evidence="3">
    <location>
        <begin position="868"/>
        <end position="920"/>
    </location>
</feature>
<dbReference type="Gene3D" id="2.130.10.30">
    <property type="entry name" value="Regulator of chromosome condensation 1/beta-lactamase-inhibitor protein II"/>
    <property type="match status" value="4"/>
</dbReference>
<feature type="repeat" description="RCC1" evidence="3">
    <location>
        <begin position="207"/>
        <end position="257"/>
    </location>
</feature>
<dbReference type="AlphaFoldDB" id="K0R4I2"/>
<feature type="compositionally biased region" description="Basic and acidic residues" evidence="4">
    <location>
        <begin position="24"/>
        <end position="39"/>
    </location>
</feature>
<evidence type="ECO:0000256" key="4">
    <source>
        <dbReference type="SAM" id="MobiDB-lite"/>
    </source>
</evidence>
<evidence type="ECO:0000256" key="2">
    <source>
        <dbReference type="ARBA" id="ARBA00022737"/>
    </source>
</evidence>
<gene>
    <name evidence="6" type="ORF">THAOC_33222</name>
</gene>
<dbReference type="PROSITE" id="PS50012">
    <property type="entry name" value="RCC1_3"/>
    <property type="match status" value="7"/>
</dbReference>
<keyword evidence="2" id="KW-0677">Repeat</keyword>
<protein>
    <recommendedName>
        <fullName evidence="5">RCC1-like domain-containing protein</fullName>
    </recommendedName>
</protein>
<dbReference type="EMBL" id="AGNL01046373">
    <property type="protein sequence ID" value="EJK48018.1"/>
    <property type="molecule type" value="Genomic_DNA"/>
</dbReference>
<dbReference type="eggNOG" id="KOG0941">
    <property type="taxonomic scope" value="Eukaryota"/>
</dbReference>
<evidence type="ECO:0000259" key="5">
    <source>
        <dbReference type="Pfam" id="PF25390"/>
    </source>
</evidence>
<dbReference type="PRINTS" id="PR00633">
    <property type="entry name" value="RCCNDNSATION"/>
</dbReference>
<feature type="compositionally biased region" description="Low complexity" evidence="4">
    <location>
        <begin position="487"/>
        <end position="516"/>
    </location>
</feature>
<feature type="repeat" description="RCC1" evidence="3">
    <location>
        <begin position="417"/>
        <end position="473"/>
    </location>
</feature>
<evidence type="ECO:0000256" key="3">
    <source>
        <dbReference type="PROSITE-ProRule" id="PRU00235"/>
    </source>
</evidence>
<dbReference type="OrthoDB" id="10256179at2759"/>
<feature type="domain" description="RCC1-like" evidence="5">
    <location>
        <begin position="197"/>
        <end position="469"/>
    </location>
</feature>
<feature type="repeat" description="RCC1" evidence="3">
    <location>
        <begin position="363"/>
        <end position="414"/>
    </location>
</feature>
<feature type="repeat" description="RCC1" evidence="3">
    <location>
        <begin position="628"/>
        <end position="673"/>
    </location>
</feature>
<name>K0R4I2_THAOC</name>
<dbReference type="InterPro" id="IPR009091">
    <property type="entry name" value="RCC1/BLIP-II"/>
</dbReference>
<feature type="non-terminal residue" evidence="6">
    <location>
        <position position="1"/>
    </location>
</feature>
<comment type="caution">
    <text evidence="6">The sequence shown here is derived from an EMBL/GenBank/DDBJ whole genome shotgun (WGS) entry which is preliminary data.</text>
</comment>
<dbReference type="Pfam" id="PF13540">
    <property type="entry name" value="RCC1_2"/>
    <property type="match status" value="2"/>
</dbReference>
<feature type="repeat" description="RCC1" evidence="3">
    <location>
        <begin position="256"/>
        <end position="308"/>
    </location>
</feature>
<dbReference type="PANTHER" id="PTHR45982:SF1">
    <property type="entry name" value="REGULATOR OF CHROMOSOME CONDENSATION"/>
    <property type="match status" value="1"/>
</dbReference>
<feature type="repeat" description="RCC1" evidence="3">
    <location>
        <begin position="817"/>
        <end position="867"/>
    </location>
</feature>
<feature type="compositionally biased region" description="Polar residues" evidence="4">
    <location>
        <begin position="519"/>
        <end position="531"/>
    </location>
</feature>
<sequence>SPTVRESDVPSLAASGVPSLAPSRQDEGEFSGKKEHRGAGEAPLPRHVAPGRTLNFSPRSRKFSNILSRHRRFFFSHIQACDYLYWGAQEGRGEAPLGSDQEVPDFVDRPVRDACAGSRHSFIIDADGTPYVSGFIESFNAYKGHMGVPRDDLEEAMEVNEWVPVTEFRGPGGSDLGYTPEFNRVYPGAGAPGNSRDMHSLLIDVRGYVYTTGNNDMGQLCHGTTDNTDVFTRVPGLPSGATAAAVGLDFTLILLGDGSVWGCGSNENGELGLGRDVVSVDVPTRLPVLEDVVEVHAGLTFAVYRDRAGAVFGTGSNLFGQMCVSTEGEPYTSPTVIDVGLDVGRVQMVMAGRESTYYLMTNGKVMACGRNDEGQLGDGTREDSNEPVKVILPNNIDVRMIGSGPSSQSVFFVAEEDTVYAAGANDRHQLGLSIDDDCVTKPRLIEGMDVVPFLDRVEKVCSSGTHTLAIVCQIITKTPTSVPTFVPSQSPTETPTYSPSTTPTSSPSFSPTVAPSLVPTETPTEIPTNYPSDAYRSTLQYYVADGVTYRDSVPNRVPNQSAYGEPDIRDPVPNAATYIVPNRNPYNVPDILNRVPNAATYTAADCKPDILDGMPSYSPTFSPTLLGYNWYFWGAEEGRGNTIGENQQVPQEIPDEIIDVSAGSRHTFLINTDGELIVAGFIESDFGYRGHMGVGPIDDCENESDQLCEGSNDPLVVIEVFDEKGKSVEMGDSDFPFFRFVYAAAGVPADSGEMHAAAIDFNGDVWVTGNNNKGQLCLGEFGDLNFRDSFHKVPGLPGPALKAQVGDEFTLILLENGDVWGCGTNEQGEIGQGEDVDISTKAVKIEDLKNINQMSAGLQFAVFLDNKNRIFATGSNLYGQMCAFTSGLPLTVPEIVFDFTDDAVIQVEAGKESSYYLFEDGSARSCGRNDEGQLGNGDFVNTDEETPIVDVDIDDEILRIESGPSSQSVFFILEESVLASGLNDRFQLGIDEIGSRDSPVEVLFDGPVEIQYISSSGTHTVANGRYL</sequence>